<proteinExistence type="predicted"/>
<dbReference type="EMBL" id="BARV01032826">
    <property type="protein sequence ID" value="GAI38412.1"/>
    <property type="molecule type" value="Genomic_DNA"/>
</dbReference>
<protein>
    <submittedName>
        <fullName evidence="1">Uncharacterized protein</fullName>
    </submittedName>
</protein>
<sequence>MKKEVAEQENLKVIDCSNHNHKEDYLVVHPSRCPILSSFVIKNNLNEVVFFPAPNLPTLSGDRVFNSNLNLIGDLNGYF</sequence>
<reference evidence="1" key="1">
    <citation type="journal article" date="2014" name="Front. Microbiol.">
        <title>High frequency of phylogenetically diverse reductive dehalogenase-homologous genes in deep subseafloor sedimentary metagenomes.</title>
        <authorList>
            <person name="Kawai M."/>
            <person name="Futagami T."/>
            <person name="Toyoda A."/>
            <person name="Takaki Y."/>
            <person name="Nishi S."/>
            <person name="Hori S."/>
            <person name="Arai W."/>
            <person name="Tsubouchi T."/>
            <person name="Morono Y."/>
            <person name="Uchiyama I."/>
            <person name="Ito T."/>
            <person name="Fujiyama A."/>
            <person name="Inagaki F."/>
            <person name="Takami H."/>
        </authorList>
    </citation>
    <scope>NUCLEOTIDE SEQUENCE</scope>
    <source>
        <strain evidence="1">Expedition CK06-06</strain>
    </source>
</reference>
<organism evidence="1">
    <name type="scientific">marine sediment metagenome</name>
    <dbReference type="NCBI Taxonomy" id="412755"/>
    <lineage>
        <taxon>unclassified sequences</taxon>
        <taxon>metagenomes</taxon>
        <taxon>ecological metagenomes</taxon>
    </lineage>
</organism>
<accession>X1N304</accession>
<gene>
    <name evidence="1" type="ORF">S06H3_51697</name>
</gene>
<name>X1N304_9ZZZZ</name>
<evidence type="ECO:0000313" key="1">
    <source>
        <dbReference type="EMBL" id="GAI38412.1"/>
    </source>
</evidence>
<comment type="caution">
    <text evidence="1">The sequence shown here is derived from an EMBL/GenBank/DDBJ whole genome shotgun (WGS) entry which is preliminary data.</text>
</comment>
<dbReference type="AlphaFoldDB" id="X1N304"/>